<name>A0A2B7ZEQ8_9EURO</name>
<keyword evidence="3" id="KW-1185">Reference proteome</keyword>
<evidence type="ECO:0000313" key="3">
    <source>
        <dbReference type="Proteomes" id="UP000226031"/>
    </source>
</evidence>
<feature type="compositionally biased region" description="Acidic residues" evidence="1">
    <location>
        <begin position="24"/>
        <end position="35"/>
    </location>
</feature>
<gene>
    <name evidence="2" type="ORF">GX50_04756</name>
</gene>
<feature type="region of interest" description="Disordered" evidence="1">
    <location>
        <begin position="14"/>
        <end position="48"/>
    </location>
</feature>
<sequence length="61" mass="7044">MDLSTFEQGRYITFDEAERTVGMNDDDDDDDDDDDGGQKREHGLIIQIKRDALGRHSKSWN</sequence>
<feature type="compositionally biased region" description="Basic and acidic residues" evidence="1">
    <location>
        <begin position="36"/>
        <end position="48"/>
    </location>
</feature>
<evidence type="ECO:0000256" key="1">
    <source>
        <dbReference type="SAM" id="MobiDB-lite"/>
    </source>
</evidence>
<dbReference type="AlphaFoldDB" id="A0A2B7ZEQ8"/>
<dbReference type="EMBL" id="PDND01000092">
    <property type="protein sequence ID" value="PGH32456.1"/>
    <property type="molecule type" value="Genomic_DNA"/>
</dbReference>
<organism evidence="2 3">
    <name type="scientific">[Emmonsia] crescens</name>
    <dbReference type="NCBI Taxonomy" id="73230"/>
    <lineage>
        <taxon>Eukaryota</taxon>
        <taxon>Fungi</taxon>
        <taxon>Dikarya</taxon>
        <taxon>Ascomycota</taxon>
        <taxon>Pezizomycotina</taxon>
        <taxon>Eurotiomycetes</taxon>
        <taxon>Eurotiomycetidae</taxon>
        <taxon>Onygenales</taxon>
        <taxon>Ajellomycetaceae</taxon>
        <taxon>Emergomyces</taxon>
    </lineage>
</organism>
<evidence type="ECO:0000313" key="2">
    <source>
        <dbReference type="EMBL" id="PGH32456.1"/>
    </source>
</evidence>
<protein>
    <submittedName>
        <fullName evidence="2">Uncharacterized protein</fullName>
    </submittedName>
</protein>
<proteinExistence type="predicted"/>
<reference evidence="2 3" key="1">
    <citation type="submission" date="2017-10" db="EMBL/GenBank/DDBJ databases">
        <title>Comparative genomics in systemic dimorphic fungi from Ajellomycetaceae.</title>
        <authorList>
            <person name="Munoz J.F."/>
            <person name="Mcewen J.G."/>
            <person name="Clay O.K."/>
            <person name="Cuomo C.A."/>
        </authorList>
    </citation>
    <scope>NUCLEOTIDE SEQUENCE [LARGE SCALE GENOMIC DNA]</scope>
    <source>
        <strain evidence="2 3">UAMH4076</strain>
    </source>
</reference>
<comment type="caution">
    <text evidence="2">The sequence shown here is derived from an EMBL/GenBank/DDBJ whole genome shotgun (WGS) entry which is preliminary data.</text>
</comment>
<dbReference type="Proteomes" id="UP000226031">
    <property type="component" value="Unassembled WGS sequence"/>
</dbReference>
<accession>A0A2B7ZEQ8</accession>